<dbReference type="InterPro" id="IPR007814">
    <property type="entry name" value="PaaA_PaaC"/>
</dbReference>
<proteinExistence type="predicted"/>
<organism evidence="1 2">
    <name type="scientific">Natrarchaeobaculum aegyptiacum</name>
    <dbReference type="NCBI Taxonomy" id="745377"/>
    <lineage>
        <taxon>Archaea</taxon>
        <taxon>Methanobacteriati</taxon>
        <taxon>Methanobacteriota</taxon>
        <taxon>Stenosarchaea group</taxon>
        <taxon>Halobacteria</taxon>
        <taxon>Halobacteriales</taxon>
        <taxon>Natrialbaceae</taxon>
        <taxon>Natrarchaeobaculum</taxon>
    </lineage>
</organism>
<name>A0A2Z2I0A1_9EURY</name>
<dbReference type="KEGG" id="naj:B1756_07250"/>
<dbReference type="AlphaFoldDB" id="A0A2Z2I0A1"/>
<dbReference type="InterPro" id="IPR009078">
    <property type="entry name" value="Ferritin-like_SF"/>
</dbReference>
<dbReference type="EMBL" id="CP019893">
    <property type="protein sequence ID" value="ARS89558.1"/>
    <property type="molecule type" value="Genomic_DNA"/>
</dbReference>
<dbReference type="Pfam" id="PF05138">
    <property type="entry name" value="PaaA_PaaC"/>
    <property type="match status" value="1"/>
</dbReference>
<dbReference type="RefSeq" id="WP_086887935.1">
    <property type="nucleotide sequence ID" value="NZ_CP019893.1"/>
</dbReference>
<dbReference type="SUPFAM" id="SSF47240">
    <property type="entry name" value="Ferritin-like"/>
    <property type="match status" value="1"/>
</dbReference>
<evidence type="ECO:0000313" key="2">
    <source>
        <dbReference type="Proteomes" id="UP000250088"/>
    </source>
</evidence>
<dbReference type="GeneID" id="32893864"/>
<sequence>MSDWSAEAIDYVQAVTDTKLVLSQRYSQWSLAGDTLEDTIGGSSAAQDEIGHIRQLANELEDQGRDMEWIRGARDPEEFANAACLDAIDGDWAAFMATVGPADRAAWYLLDAIDQEDLEGLLTKIGEDEYFHLEYHDARLETLAEEKPEEIQAALEETLPQALAFIGPQSYDEETDPVYQAGFTNRPVAEIREAFAAHYRDLFADTPVSLENVDWDVAADDDEWDATRRRVDDGAIAEEDVSQISGERNELYAMN</sequence>
<protein>
    <submittedName>
        <fullName evidence="1">Phenylacetic acid catabolic family protein</fullName>
    </submittedName>
</protein>
<reference evidence="2" key="1">
    <citation type="submission" date="2017-02" db="EMBL/GenBank/DDBJ databases">
        <title>Natronthermophilus aegyptiacus gen. nov.,sp. nov., an aerobic, extremely halophilic alkalithermophilic archaeon isolated from the athalassohaline Wadi An Natrun, Egypt.</title>
        <authorList>
            <person name="Zhao B."/>
        </authorList>
    </citation>
    <scope>NUCLEOTIDE SEQUENCE [LARGE SCALE GENOMIC DNA]</scope>
    <source>
        <strain evidence="2">JW/NM-HA 15</strain>
    </source>
</reference>
<accession>A0A2Z2I0A1</accession>
<gene>
    <name evidence="1" type="ORF">B1756_07250</name>
</gene>
<keyword evidence="2" id="KW-1185">Reference proteome</keyword>
<dbReference type="Proteomes" id="UP000250088">
    <property type="component" value="Chromosome"/>
</dbReference>
<dbReference type="OrthoDB" id="304275at2157"/>
<dbReference type="Gene3D" id="1.20.1260.10">
    <property type="match status" value="1"/>
</dbReference>
<dbReference type="GO" id="GO:0010124">
    <property type="term" value="P:phenylacetate catabolic process"/>
    <property type="evidence" value="ECO:0007669"/>
    <property type="project" value="InterPro"/>
</dbReference>
<dbReference type="InterPro" id="IPR012347">
    <property type="entry name" value="Ferritin-like"/>
</dbReference>
<evidence type="ECO:0000313" key="1">
    <source>
        <dbReference type="EMBL" id="ARS89558.1"/>
    </source>
</evidence>